<dbReference type="AlphaFoldDB" id="A0A0G4G9Y2"/>
<dbReference type="VEuPathDB" id="CryptoDB:Vbra_9803"/>
<dbReference type="OrthoDB" id="2157380at2759"/>
<dbReference type="GO" id="GO:0005737">
    <property type="term" value="C:cytoplasm"/>
    <property type="evidence" value="ECO:0007669"/>
    <property type="project" value="TreeGrafter"/>
</dbReference>
<evidence type="ECO:0008006" key="4">
    <source>
        <dbReference type="Google" id="ProtNLM"/>
    </source>
</evidence>
<dbReference type="InterPro" id="IPR019332">
    <property type="entry name" value="OSCP1"/>
</dbReference>
<dbReference type="Proteomes" id="UP000041254">
    <property type="component" value="Unassembled WGS sequence"/>
</dbReference>
<name>A0A0G4G9Y2_VITBC</name>
<keyword evidence="3" id="KW-1185">Reference proteome</keyword>
<dbReference type="EMBL" id="CDMY01000603">
    <property type="protein sequence ID" value="CEM25755.1"/>
    <property type="molecule type" value="Genomic_DNA"/>
</dbReference>
<feature type="compositionally biased region" description="Low complexity" evidence="1">
    <location>
        <begin position="255"/>
        <end position="266"/>
    </location>
</feature>
<dbReference type="PANTHER" id="PTHR21439:SF0">
    <property type="entry name" value="PROTEIN OSCP1"/>
    <property type="match status" value="1"/>
</dbReference>
<reference evidence="2 3" key="1">
    <citation type="submission" date="2014-11" db="EMBL/GenBank/DDBJ databases">
        <authorList>
            <person name="Zhu J."/>
            <person name="Qi W."/>
            <person name="Song R."/>
        </authorList>
    </citation>
    <scope>NUCLEOTIDE SEQUENCE [LARGE SCALE GENOMIC DNA]</scope>
</reference>
<gene>
    <name evidence="2" type="ORF">Vbra_9803</name>
</gene>
<organism evidence="2 3">
    <name type="scientific">Vitrella brassicaformis (strain CCMP3155)</name>
    <dbReference type="NCBI Taxonomy" id="1169540"/>
    <lineage>
        <taxon>Eukaryota</taxon>
        <taxon>Sar</taxon>
        <taxon>Alveolata</taxon>
        <taxon>Colpodellida</taxon>
        <taxon>Vitrellaceae</taxon>
        <taxon>Vitrella</taxon>
    </lineage>
</organism>
<evidence type="ECO:0000313" key="3">
    <source>
        <dbReference type="Proteomes" id="UP000041254"/>
    </source>
</evidence>
<protein>
    <recommendedName>
        <fullName evidence="4">Protein OSCP1</fullName>
    </recommendedName>
</protein>
<sequence length="401" mass="43405">MLILNMGGEMIYVLDQRLRAQSIPLAKSQKVLADVIKTMHFGKFIMELFKPQEPYSSASLRQIFDKLAHSSIMRLNESSMDKLVDLMAMGFKYQLVYCSFPEELLEVTINHLEASKALVKSPIVANMIDVTISLCHTAYDRLTPAEFALLRQTLAAVFQDRRVKVSIFLQDGLQSADGAICVPVGGPLAYGAERPGVVKYIDKGVVHRTVVLDPAPVKSDEWLPPTAPSRLSAVRWSKLGLNLYAKERPSAHPKPAAAANTQTAPAARDDQTAGTAAAKPPVSPEVSSRAVLGELNHLASLLGQSAASDSTADNFSLNLFADRDPFSISSPHSQLSSERGAPHVVMDARSPHGHRGQQVEALRQRLDRDFALADGGPGSSGQGKKDEDDLLDLMDAATSKG</sequence>
<dbReference type="GO" id="GO:0005886">
    <property type="term" value="C:plasma membrane"/>
    <property type="evidence" value="ECO:0007669"/>
    <property type="project" value="TreeGrafter"/>
</dbReference>
<accession>A0A0G4G9Y2</accession>
<dbReference type="OMA" id="NGAYMAN"/>
<feature type="region of interest" description="Disordered" evidence="1">
    <location>
        <begin position="366"/>
        <end position="401"/>
    </location>
</feature>
<proteinExistence type="predicted"/>
<evidence type="ECO:0000313" key="2">
    <source>
        <dbReference type="EMBL" id="CEM25755.1"/>
    </source>
</evidence>
<dbReference type="PANTHER" id="PTHR21439">
    <property type="entry name" value="OXIDORED-NITRO DOMAIN-CONTAINING PROTEIN"/>
    <property type="match status" value="1"/>
</dbReference>
<evidence type="ECO:0000256" key="1">
    <source>
        <dbReference type="SAM" id="MobiDB-lite"/>
    </source>
</evidence>
<feature type="region of interest" description="Disordered" evidence="1">
    <location>
        <begin position="249"/>
        <end position="285"/>
    </location>
</feature>
<dbReference type="Pfam" id="PF10188">
    <property type="entry name" value="Oscp1"/>
    <property type="match status" value="1"/>
</dbReference>
<dbReference type="InParanoid" id="A0A0G4G9Y2"/>